<organism evidence="4 5">
    <name type="scientific">Actinoallomurus spadix</name>
    <dbReference type="NCBI Taxonomy" id="79912"/>
    <lineage>
        <taxon>Bacteria</taxon>
        <taxon>Bacillati</taxon>
        <taxon>Actinomycetota</taxon>
        <taxon>Actinomycetes</taxon>
        <taxon>Streptosporangiales</taxon>
        <taxon>Thermomonosporaceae</taxon>
        <taxon>Actinoallomurus</taxon>
    </lineage>
</organism>
<evidence type="ECO:0000313" key="4">
    <source>
        <dbReference type="EMBL" id="GAA0335753.1"/>
    </source>
</evidence>
<comment type="caution">
    <text evidence="4">The sequence shown here is derived from an EMBL/GenBank/DDBJ whole genome shotgun (WGS) entry which is preliminary data.</text>
</comment>
<feature type="region of interest" description="Disordered" evidence="2">
    <location>
        <begin position="621"/>
        <end position="641"/>
    </location>
</feature>
<evidence type="ECO:0000259" key="3">
    <source>
        <dbReference type="Pfam" id="PF13476"/>
    </source>
</evidence>
<feature type="compositionally biased region" description="Polar residues" evidence="2">
    <location>
        <begin position="631"/>
        <end position="641"/>
    </location>
</feature>
<dbReference type="InterPro" id="IPR027417">
    <property type="entry name" value="P-loop_NTPase"/>
</dbReference>
<evidence type="ECO:0000313" key="5">
    <source>
        <dbReference type="Proteomes" id="UP001501822"/>
    </source>
</evidence>
<keyword evidence="5" id="KW-1185">Reference proteome</keyword>
<dbReference type="Proteomes" id="UP001501822">
    <property type="component" value="Unassembled WGS sequence"/>
</dbReference>
<accession>A0ABN0WG41</accession>
<dbReference type="Pfam" id="PF13476">
    <property type="entry name" value="AAA_23"/>
    <property type="match status" value="1"/>
</dbReference>
<name>A0ABN0WG41_9ACTN</name>
<protein>
    <recommendedName>
        <fullName evidence="3">Rad50/SbcC-type AAA domain-containing protein</fullName>
    </recommendedName>
</protein>
<evidence type="ECO:0000256" key="2">
    <source>
        <dbReference type="SAM" id="MobiDB-lite"/>
    </source>
</evidence>
<dbReference type="SUPFAM" id="SSF52540">
    <property type="entry name" value="P-loop containing nucleoside triphosphate hydrolases"/>
    <property type="match status" value="1"/>
</dbReference>
<reference evidence="4 5" key="1">
    <citation type="journal article" date="2019" name="Int. J. Syst. Evol. Microbiol.">
        <title>The Global Catalogue of Microorganisms (GCM) 10K type strain sequencing project: providing services to taxonomists for standard genome sequencing and annotation.</title>
        <authorList>
            <consortium name="The Broad Institute Genomics Platform"/>
            <consortium name="The Broad Institute Genome Sequencing Center for Infectious Disease"/>
            <person name="Wu L."/>
            <person name="Ma J."/>
        </authorList>
    </citation>
    <scope>NUCLEOTIDE SEQUENCE [LARGE SCALE GENOMIC DNA]</scope>
    <source>
        <strain evidence="4 5">JCM 3146</strain>
    </source>
</reference>
<keyword evidence="1" id="KW-0175">Coiled coil</keyword>
<proteinExistence type="predicted"/>
<dbReference type="Gene3D" id="3.40.50.300">
    <property type="entry name" value="P-loop containing nucleotide triphosphate hydrolases"/>
    <property type="match status" value="2"/>
</dbReference>
<feature type="coiled-coil region" evidence="1">
    <location>
        <begin position="226"/>
        <end position="294"/>
    </location>
</feature>
<evidence type="ECO:0000256" key="1">
    <source>
        <dbReference type="SAM" id="Coils"/>
    </source>
</evidence>
<feature type="domain" description="Rad50/SbcC-type AAA" evidence="3">
    <location>
        <begin position="20"/>
        <end position="58"/>
    </location>
</feature>
<sequence length="641" mass="70849">MSEQLVIESLTVRTENASETYRFSPGVTAITGPMGSGKSSMLELIKYGLGGRAQVMPAIRDNVTLVQLKVRTGTHSLELTRALGGRLIDVTDAASGSQVGTWATTNRRNFPKASQELLAAVGLPRELRVPKRRTRPTGETVPISFFDVYRYLYLSQNGIDSDVIGHSDPNLNIKRLAVFELLYGLSDPKILELAAQRATYTQKAEQASNAAKHIRQFLEENGEVDLLSLAERRKAAEQQKAVAQHRLTELRRDSARSFHSPSTLQRVTRLREELANIEEEKQTLLRDIEKSKSILAQLDLEEIALQKDAAAAQSLSGLEFTRCPRCLQSIDDREVPAGTCILCYQHQAPSSPSSTEVSRIRDQRKETQILLDEDLQGLQRVDESLDAVREQLATVLTEMEARSGNPAHPILDEVADAAASLARIESQIGQIVAAQARWSSYQSLYEAAEEATSIAAELAQKERDLRIELEENQTILNDLSEVFDETLASMRDPWYREAHIDPGNYLPVVDGEPFDLLSVGGGRKTLVNVAYHLANLSMALSHPAQVMMPRMLLIDSPRKNVGEGALDRSVAEAIYRRMRTLQDSYAKSFQIIIADNELPASAESWVSRVVRLDHEKPLVPGVGHPGDSVETLGSASTVEIG</sequence>
<dbReference type="InterPro" id="IPR038729">
    <property type="entry name" value="Rad50/SbcC_AAA"/>
</dbReference>
<dbReference type="EMBL" id="BAAABM010000016">
    <property type="protein sequence ID" value="GAA0335753.1"/>
    <property type="molecule type" value="Genomic_DNA"/>
</dbReference>
<dbReference type="RefSeq" id="WP_252803049.1">
    <property type="nucleotide sequence ID" value="NZ_BAAABM010000016.1"/>
</dbReference>
<gene>
    <name evidence="4" type="ORF">GCM10010151_26830</name>
</gene>